<dbReference type="AlphaFoldDB" id="A0A8H4N6I8"/>
<proteinExistence type="predicted"/>
<accession>A0A8H4N6I8</accession>
<evidence type="ECO:0000313" key="1">
    <source>
        <dbReference type="EMBL" id="KAF4304632.1"/>
    </source>
</evidence>
<organism evidence="1 2">
    <name type="scientific">Botryosphaeria dothidea</name>
    <dbReference type="NCBI Taxonomy" id="55169"/>
    <lineage>
        <taxon>Eukaryota</taxon>
        <taxon>Fungi</taxon>
        <taxon>Dikarya</taxon>
        <taxon>Ascomycota</taxon>
        <taxon>Pezizomycotina</taxon>
        <taxon>Dothideomycetes</taxon>
        <taxon>Dothideomycetes incertae sedis</taxon>
        <taxon>Botryosphaeriales</taxon>
        <taxon>Botryosphaeriaceae</taxon>
        <taxon>Botryosphaeria</taxon>
    </lineage>
</organism>
<gene>
    <name evidence="1" type="ORF">GTA08_BOTSDO07446</name>
</gene>
<comment type="caution">
    <text evidence="1">The sequence shown here is derived from an EMBL/GenBank/DDBJ whole genome shotgun (WGS) entry which is preliminary data.</text>
</comment>
<reference evidence="1" key="1">
    <citation type="submission" date="2020-04" db="EMBL/GenBank/DDBJ databases">
        <title>Genome Assembly and Annotation of Botryosphaeria dothidea sdau 11-99, a Latent Pathogen of Apple Fruit Ring Rot in China.</title>
        <authorList>
            <person name="Yu C."/>
            <person name="Diao Y."/>
            <person name="Lu Q."/>
            <person name="Zhao J."/>
            <person name="Cui S."/>
            <person name="Peng C."/>
            <person name="He B."/>
            <person name="Liu H."/>
        </authorList>
    </citation>
    <scope>NUCLEOTIDE SEQUENCE [LARGE SCALE GENOMIC DNA]</scope>
    <source>
        <strain evidence="1">Sdau11-99</strain>
    </source>
</reference>
<dbReference type="Proteomes" id="UP000572817">
    <property type="component" value="Unassembled WGS sequence"/>
</dbReference>
<dbReference type="OrthoDB" id="3940757at2759"/>
<protein>
    <submittedName>
        <fullName evidence="1">Uncharacterized protein</fullName>
    </submittedName>
</protein>
<keyword evidence="2" id="KW-1185">Reference proteome</keyword>
<evidence type="ECO:0000313" key="2">
    <source>
        <dbReference type="Proteomes" id="UP000572817"/>
    </source>
</evidence>
<sequence>MRNDAIQVFFKHNRFVVLPDHKECHQSIPTTPDRLPASIFIVFPPFGDAERNGLDFAPEESSAYQERVRTIDLAKDQLSLPTLTLKICFADYLPTYNDYPMERFRFTVMPEDAESMIASYYRIVKPLSRLQRLDRFFAHTAWPMLWCEKNYDGQMDREEWEIEQARATDEACEELGMGKNYSASSRGKREVRKSLWMNHCHGMREWI</sequence>
<dbReference type="EMBL" id="WWBZ02000051">
    <property type="protein sequence ID" value="KAF4304632.1"/>
    <property type="molecule type" value="Genomic_DNA"/>
</dbReference>
<name>A0A8H4N6I8_9PEZI</name>